<dbReference type="OMA" id="HGKMYRY"/>
<organism evidence="4 5">
    <name type="scientific">Folsomia candida</name>
    <name type="common">Springtail</name>
    <dbReference type="NCBI Taxonomy" id="158441"/>
    <lineage>
        <taxon>Eukaryota</taxon>
        <taxon>Metazoa</taxon>
        <taxon>Ecdysozoa</taxon>
        <taxon>Arthropoda</taxon>
        <taxon>Hexapoda</taxon>
        <taxon>Collembola</taxon>
        <taxon>Entomobryomorpha</taxon>
        <taxon>Isotomoidea</taxon>
        <taxon>Isotomidae</taxon>
        <taxon>Proisotominae</taxon>
        <taxon>Folsomia</taxon>
    </lineage>
</organism>
<dbReference type="EMBL" id="LNIX01000060">
    <property type="protein sequence ID" value="OXA37297.1"/>
    <property type="molecule type" value="Genomic_DNA"/>
</dbReference>
<dbReference type="PANTHER" id="PTHR19991:SF2">
    <property type="entry name" value="GH08893P"/>
    <property type="match status" value="1"/>
</dbReference>
<protein>
    <submittedName>
        <fullName evidence="4">Thioredoxin domain-containing protein</fullName>
    </submittedName>
</protein>
<dbReference type="Pfam" id="PF00085">
    <property type="entry name" value="Thioredoxin"/>
    <property type="match status" value="1"/>
</dbReference>
<reference evidence="4 5" key="1">
    <citation type="submission" date="2015-12" db="EMBL/GenBank/DDBJ databases">
        <title>The genome of Folsomia candida.</title>
        <authorList>
            <person name="Faddeeva A."/>
            <person name="Derks M.F."/>
            <person name="Anvar Y."/>
            <person name="Smit S."/>
            <person name="Van Straalen N."/>
            <person name="Roelofs D."/>
        </authorList>
    </citation>
    <scope>NUCLEOTIDE SEQUENCE [LARGE SCALE GENOMIC DNA]</scope>
    <source>
        <strain evidence="4 5">VU population</strain>
        <tissue evidence="4">Whole body</tissue>
    </source>
</reference>
<evidence type="ECO:0000259" key="3">
    <source>
        <dbReference type="Pfam" id="PF00085"/>
    </source>
</evidence>
<feature type="transmembrane region" description="Helical" evidence="1">
    <location>
        <begin position="277"/>
        <end position="297"/>
    </location>
</feature>
<proteinExistence type="predicted"/>
<accession>A0A226CXT6</accession>
<evidence type="ECO:0000256" key="2">
    <source>
        <dbReference type="SAM" id="SignalP"/>
    </source>
</evidence>
<dbReference type="Proteomes" id="UP000198287">
    <property type="component" value="Unassembled WGS sequence"/>
</dbReference>
<dbReference type="CDD" id="cd02961">
    <property type="entry name" value="PDI_a_family"/>
    <property type="match status" value="1"/>
</dbReference>
<dbReference type="InterPro" id="IPR013766">
    <property type="entry name" value="Thioredoxin_domain"/>
</dbReference>
<dbReference type="OrthoDB" id="72053at2759"/>
<dbReference type="SUPFAM" id="SSF52833">
    <property type="entry name" value="Thioredoxin-like"/>
    <property type="match status" value="2"/>
</dbReference>
<keyword evidence="1" id="KW-1133">Transmembrane helix</keyword>
<dbReference type="InterPro" id="IPR036249">
    <property type="entry name" value="Thioredoxin-like_sf"/>
</dbReference>
<keyword evidence="1" id="KW-0812">Transmembrane</keyword>
<dbReference type="PANTHER" id="PTHR19991">
    <property type="entry name" value="L 2 01289"/>
    <property type="match status" value="1"/>
</dbReference>
<dbReference type="STRING" id="158441.A0A226CXT6"/>
<gene>
    <name evidence="4" type="ORF">Fcan01_27943</name>
</gene>
<dbReference type="Gene3D" id="3.40.30.10">
    <property type="entry name" value="Glutaredoxin"/>
    <property type="match status" value="2"/>
</dbReference>
<feature type="chain" id="PRO_5012488712" evidence="2">
    <location>
        <begin position="29"/>
        <end position="318"/>
    </location>
</feature>
<keyword evidence="2" id="KW-0732">Signal</keyword>
<name>A0A226CXT6_FOLCA</name>
<dbReference type="AlphaFoldDB" id="A0A226CXT6"/>
<keyword evidence="1" id="KW-0472">Membrane</keyword>
<comment type="caution">
    <text evidence="4">The sequence shown here is derived from an EMBL/GenBank/DDBJ whole genome shotgun (WGS) entry which is preliminary data.</text>
</comment>
<keyword evidence="5" id="KW-1185">Reference proteome</keyword>
<evidence type="ECO:0000313" key="5">
    <source>
        <dbReference type="Proteomes" id="UP000198287"/>
    </source>
</evidence>
<feature type="domain" description="Thioredoxin" evidence="3">
    <location>
        <begin position="137"/>
        <end position="225"/>
    </location>
</feature>
<evidence type="ECO:0000256" key="1">
    <source>
        <dbReference type="SAM" id="Phobius"/>
    </source>
</evidence>
<feature type="signal peptide" evidence="2">
    <location>
        <begin position="1"/>
        <end position="28"/>
    </location>
</feature>
<sequence length="318" mass="35411">MLLRRGGVSLSVSCSLILATLLFSPAWTKNDVVEKVSDNEFLNLIQTEKHVVTIFSKPNCPKCDEFEHELAAIRETLVDSLDASIVKVVSSPLAKLYSPTLEPAIVFFRHGSPMLYHGAANEEEILHKLNRCPEPAVKSLNDETFEHLTQAATGATTGDWLIMFEKRTCVKSQRLQAVVEAVACELKVKMNVARVDKSNDGGATGRRFGVMDTPTFILFRHGKMYRYELDTISISNLIDFATDFYRNSKAENVPTPKSPFDDFTEMIVEKMHENPQIVKLGSIGLSILIILAIFVTLSGKAKTVAKSNQDKKDSKKKT</sequence>
<evidence type="ECO:0000313" key="4">
    <source>
        <dbReference type="EMBL" id="OXA37297.1"/>
    </source>
</evidence>